<keyword evidence="3" id="KW-1185">Reference proteome</keyword>
<dbReference type="InterPro" id="IPR004165">
    <property type="entry name" value="CoA_trans_fam_I"/>
</dbReference>
<protein>
    <submittedName>
        <fullName evidence="2">3-oxoacid CoA-transferase subunit A</fullName>
    </submittedName>
</protein>
<dbReference type="NCBIfam" id="TIGR02429">
    <property type="entry name" value="pcaI_scoA_fam"/>
    <property type="match status" value="1"/>
</dbReference>
<dbReference type="SMART" id="SM00882">
    <property type="entry name" value="CoA_trans"/>
    <property type="match status" value="1"/>
</dbReference>
<sequence>MMMDKTTALSTMVEQIPNGATIMVSGFGSSGTPFTLIDELLNQGQSQLTLIKNDANETSIGIDKLIAKGRVKKLIATHIGLNPLAMELAESNQLAVELVPQGILAERIRAAGIGVKGFLSTIGLGTDYEQLREKITIGDETVLFEPAIFADVALIHAEKADTFGNAQFNTAGVNFAPLMAMAAKLTLLECKSLVGIGQIAPPQVHMSGVVVNHVAKINHLSQDYEPIKR</sequence>
<keyword evidence="1 2" id="KW-0808">Transferase</keyword>
<dbReference type="InterPro" id="IPR012792">
    <property type="entry name" value="3-oxoacid_CoA-transf_A"/>
</dbReference>
<dbReference type="EMBL" id="WHNW01000001">
    <property type="protein sequence ID" value="MPV85345.1"/>
    <property type="molecule type" value="Genomic_DNA"/>
</dbReference>
<name>A0A6N7EUQ7_9GAMM</name>
<dbReference type="PANTHER" id="PTHR13707:SF60">
    <property type="entry name" value="ACETATE COA-TRANSFERASE SUBUNIT ALPHA"/>
    <property type="match status" value="1"/>
</dbReference>
<dbReference type="Pfam" id="PF01144">
    <property type="entry name" value="CoA_trans"/>
    <property type="match status" value="1"/>
</dbReference>
<evidence type="ECO:0000256" key="1">
    <source>
        <dbReference type="ARBA" id="ARBA00022679"/>
    </source>
</evidence>
<evidence type="ECO:0000313" key="2">
    <source>
        <dbReference type="EMBL" id="MPV85345.1"/>
    </source>
</evidence>
<accession>A0A6N7EUQ7</accession>
<dbReference type="GO" id="GO:0008410">
    <property type="term" value="F:CoA-transferase activity"/>
    <property type="evidence" value="ECO:0007669"/>
    <property type="project" value="InterPro"/>
</dbReference>
<comment type="caution">
    <text evidence="2">The sequence shown here is derived from an EMBL/GenBank/DDBJ whole genome shotgun (WGS) entry which is preliminary data.</text>
</comment>
<gene>
    <name evidence="2" type="ORF">GCU85_01180</name>
</gene>
<dbReference type="Gene3D" id="3.40.1080.10">
    <property type="entry name" value="Glutaconate Coenzyme A-transferase"/>
    <property type="match status" value="1"/>
</dbReference>
<dbReference type="PANTHER" id="PTHR13707">
    <property type="entry name" value="KETOACID-COENZYME A TRANSFERASE"/>
    <property type="match status" value="1"/>
</dbReference>
<reference evidence="2 3" key="1">
    <citation type="submission" date="2019-10" db="EMBL/GenBank/DDBJ databases">
        <title>Cardiobacteriales fam. a chemoheterotrophic member of the order Cardiobacteriales, and proposal of Cardiobacteriales fam. nov.</title>
        <authorList>
            <person name="Wang C."/>
        </authorList>
    </citation>
    <scope>NUCLEOTIDE SEQUENCE [LARGE SCALE GENOMIC DNA]</scope>
    <source>
        <strain evidence="2 3">ML27</strain>
    </source>
</reference>
<proteinExistence type="predicted"/>
<dbReference type="AlphaFoldDB" id="A0A6N7EUQ7"/>
<dbReference type="InterPro" id="IPR037171">
    <property type="entry name" value="NagB/RpiA_transferase-like"/>
</dbReference>
<dbReference type="InParanoid" id="A0A6N7EUQ7"/>
<evidence type="ECO:0000313" key="3">
    <source>
        <dbReference type="Proteomes" id="UP000471298"/>
    </source>
</evidence>
<dbReference type="FunCoup" id="A0A6N7EUQ7">
    <property type="interactions" value="106"/>
</dbReference>
<organism evidence="2 3">
    <name type="scientific">Ostreibacterium oceani</name>
    <dbReference type="NCBI Taxonomy" id="2654998"/>
    <lineage>
        <taxon>Bacteria</taxon>
        <taxon>Pseudomonadati</taxon>
        <taxon>Pseudomonadota</taxon>
        <taxon>Gammaproteobacteria</taxon>
        <taxon>Cardiobacteriales</taxon>
        <taxon>Ostreibacteriaceae</taxon>
        <taxon>Ostreibacterium</taxon>
    </lineage>
</organism>
<dbReference type="SUPFAM" id="SSF100950">
    <property type="entry name" value="NagB/RpiA/CoA transferase-like"/>
    <property type="match status" value="1"/>
</dbReference>
<dbReference type="RefSeq" id="WP_152808504.1">
    <property type="nucleotide sequence ID" value="NZ_WHNW01000001.1"/>
</dbReference>
<dbReference type="Proteomes" id="UP000471298">
    <property type="component" value="Unassembled WGS sequence"/>
</dbReference>